<evidence type="ECO:0000256" key="10">
    <source>
        <dbReference type="ARBA" id="ARBA00023136"/>
    </source>
</evidence>
<dbReference type="Pfam" id="PF01663">
    <property type="entry name" value="Phosphodiest"/>
    <property type="match status" value="1"/>
</dbReference>
<keyword evidence="7 12" id="KW-0812">Transmembrane</keyword>
<reference evidence="15" key="1">
    <citation type="submission" date="2016-02" db="EMBL/GenBank/DDBJ databases">
        <title>Comparative genomics of biotechnologically important yeasts.</title>
        <authorList>
            <consortium name="DOE Joint Genome Institute"/>
            <person name="Riley R."/>
            <person name="Haridas S."/>
            <person name="Wolfe K.H."/>
            <person name="Lopes M.R."/>
            <person name="Hittinger C.T."/>
            <person name="Goker M."/>
            <person name="Salamov A."/>
            <person name="Wisecaver J."/>
            <person name="Long T.M."/>
            <person name="Aerts A.L."/>
            <person name="Barry K."/>
            <person name="Choi C."/>
            <person name="Clum A."/>
            <person name="Coughlan A.Y."/>
            <person name="Deshpande S."/>
            <person name="Douglass A.P."/>
            <person name="Hanson S.J."/>
            <person name="Klenk H.-P."/>
            <person name="Labutti K."/>
            <person name="Lapidus A."/>
            <person name="Lindquist E."/>
            <person name="Lipzen A."/>
            <person name="Meier-Kolthoff J.P."/>
            <person name="Ohm R.A."/>
            <person name="Otillar R.P."/>
            <person name="Pangilinan J."/>
            <person name="Peng Y."/>
            <person name="Rokas A."/>
            <person name="Rosa C.A."/>
            <person name="Scheuner C."/>
            <person name="Sibirny A.A."/>
            <person name="Slot J.C."/>
            <person name="Stielow J.B."/>
            <person name="Sun H."/>
            <person name="Kurtzman C.P."/>
            <person name="Blackwell M."/>
            <person name="Jeffries T.W."/>
            <person name="Grigoriev I.V."/>
        </authorList>
    </citation>
    <scope>NUCLEOTIDE SEQUENCE [LARGE SCALE GENOMIC DNA]</scope>
    <source>
        <strain evidence="15">NRRL Y-17796</strain>
    </source>
</reference>
<feature type="transmembrane region" description="Helical" evidence="12">
    <location>
        <begin position="765"/>
        <end position="790"/>
    </location>
</feature>
<dbReference type="Gene3D" id="3.40.720.10">
    <property type="entry name" value="Alkaline Phosphatase, subunit A"/>
    <property type="match status" value="1"/>
</dbReference>
<feature type="transmembrane region" description="Helical" evidence="12">
    <location>
        <begin position="729"/>
        <end position="753"/>
    </location>
</feature>
<evidence type="ECO:0000256" key="7">
    <source>
        <dbReference type="ARBA" id="ARBA00022692"/>
    </source>
</evidence>
<proteinExistence type="inferred from homology"/>
<keyword evidence="15" id="KW-1185">Reference proteome</keyword>
<dbReference type="InterPro" id="IPR039527">
    <property type="entry name" value="PIGG/GPI7"/>
</dbReference>
<evidence type="ECO:0000256" key="1">
    <source>
        <dbReference type="ARBA" id="ARBA00004477"/>
    </source>
</evidence>
<evidence type="ECO:0000313" key="14">
    <source>
        <dbReference type="EMBL" id="ODV92804.1"/>
    </source>
</evidence>
<feature type="transmembrane region" description="Helical" evidence="12">
    <location>
        <begin position="563"/>
        <end position="583"/>
    </location>
</feature>
<evidence type="ECO:0000259" key="13">
    <source>
        <dbReference type="Pfam" id="PF19316"/>
    </source>
</evidence>
<keyword evidence="10 12" id="KW-0472">Membrane</keyword>
<feature type="transmembrane region" description="Helical" evidence="12">
    <location>
        <begin position="441"/>
        <end position="461"/>
    </location>
</feature>
<dbReference type="Pfam" id="PF19316">
    <property type="entry name" value="PIGO_PIGG"/>
    <property type="match status" value="1"/>
</dbReference>
<evidence type="ECO:0000256" key="5">
    <source>
        <dbReference type="ARBA" id="ARBA00022502"/>
    </source>
</evidence>
<dbReference type="EMBL" id="KV453841">
    <property type="protein sequence ID" value="ODV92804.1"/>
    <property type="molecule type" value="Genomic_DNA"/>
</dbReference>
<dbReference type="Proteomes" id="UP000095023">
    <property type="component" value="Unassembled WGS sequence"/>
</dbReference>
<sequence length="831" mass="92087">MKPALICALVACLLLQFAGLALFAKGMFPYKVILPGLASDEVDAPKVFDKLIFVVIDALRSDFVFSAQSNMTFLHQLIISGCALPLTAYSTPPTVTLPRLKGLTTGSVPNFLDAVLNIAESDTSSTLATQDSWLAQARRAGKRIHMFGDDTWIKLFPDFFAAADGTTSFFVSDFTEVDNNVTRHLDTELSPSAEWDFLVLHYLGLDHIGHKSGPQSVHMPAKQAEMDDILRRIYQYADSNPETLVVLCGDHGMNSVGNHGGSSEGETSAAMVFMSPLLQKLDTALEWPAAPISGQFQFYKTIDQSDLVPTISSLLGFPIPHNSLGHFIEELLPLWSNLEDQRAVLLSNANELARLMKSTFSGFSKSSKPGDMYCVYESLPTASFYTISRFISQCQSELSSVSSNYNMNYMLCGLIFAVIALGAAVYMYLSHVYTTFSRFDSLSFALFCVLFGAAMFGSSFVEEEHWIWYWIGSLLILCYIVQCAANGNTNDAVLLTIVLGIFRILRRWNQSGQKYAGSDDIAKYLAQDSAFLFTVNCATYGLFLLIVWRYIYFKNMPGMLDAASASIVTFTIFTFKVSMAIALGEEVPTIVVEVLEDLGLHAVQPTLVQLARYSYFFIAMTIVYALFMYKTQMGSLTELGKRQKQFDFVHGLVGITALGLSIQSRYSNIPVWGLFYILYSILYQVKGLSNSSKMIICLILGRSSFFAFGNSNSLSSIDLSNSYNGIDSYSVILVGLLTFIGTYAGPIFWSISVSSLGLTMDEEDAYIILSVLVHSTEAICVCLACFFLRSHLFIWTVFSPKLLYASVWEIIQQPFFDIGLVAVTWRIVSSI</sequence>
<feature type="transmembrane region" description="Helical" evidence="12">
    <location>
        <begin position="529"/>
        <end position="551"/>
    </location>
</feature>
<evidence type="ECO:0000256" key="8">
    <source>
        <dbReference type="ARBA" id="ARBA00022824"/>
    </source>
</evidence>
<organism evidence="14 15">
    <name type="scientific">Tortispora caseinolytica NRRL Y-17796</name>
    <dbReference type="NCBI Taxonomy" id="767744"/>
    <lineage>
        <taxon>Eukaryota</taxon>
        <taxon>Fungi</taxon>
        <taxon>Dikarya</taxon>
        <taxon>Ascomycota</taxon>
        <taxon>Saccharomycotina</taxon>
        <taxon>Trigonopsidomycetes</taxon>
        <taxon>Trigonopsidales</taxon>
        <taxon>Trigonopsidaceae</taxon>
        <taxon>Tortispora</taxon>
    </lineage>
</organism>
<evidence type="ECO:0000256" key="2">
    <source>
        <dbReference type="ARBA" id="ARBA00004687"/>
    </source>
</evidence>
<feature type="transmembrane region" description="Helical" evidence="12">
    <location>
        <begin position="492"/>
        <end position="509"/>
    </location>
</feature>
<protein>
    <recommendedName>
        <fullName evidence="4 12">GPI ethanolamine phosphate transferase 2</fullName>
    </recommendedName>
</protein>
<name>A0A1E4TM24_9ASCO</name>
<keyword evidence="11" id="KW-0325">Glycoprotein</keyword>
<dbReference type="PANTHER" id="PTHR23072:SF0">
    <property type="entry name" value="GPI ETHANOLAMINE PHOSPHATE TRANSFERASE 2"/>
    <property type="match status" value="1"/>
</dbReference>
<evidence type="ECO:0000256" key="9">
    <source>
        <dbReference type="ARBA" id="ARBA00022989"/>
    </source>
</evidence>
<feature type="domain" description="GPI ethanolamine phosphate transferase 2 C-terminal" evidence="13">
    <location>
        <begin position="403"/>
        <end position="827"/>
    </location>
</feature>
<evidence type="ECO:0000313" key="15">
    <source>
        <dbReference type="Proteomes" id="UP000095023"/>
    </source>
</evidence>
<comment type="pathway">
    <text evidence="2 12">Glycolipid biosynthesis; glycosylphosphatidylinositol-anchor biosynthesis.</text>
</comment>
<feature type="transmembrane region" description="Helical" evidence="12">
    <location>
        <begin position="407"/>
        <end position="429"/>
    </location>
</feature>
<dbReference type="GO" id="GO:0006506">
    <property type="term" value="P:GPI anchor biosynthetic process"/>
    <property type="evidence" value="ECO:0007669"/>
    <property type="project" value="UniProtKB-UniPathway"/>
</dbReference>
<keyword evidence="5 12" id="KW-0337">GPI-anchor biosynthesis</keyword>
<accession>A0A1E4TM24</accession>
<feature type="transmembrane region" description="Helical" evidence="12">
    <location>
        <begin position="669"/>
        <end position="685"/>
    </location>
</feature>
<dbReference type="InterPro" id="IPR037674">
    <property type="entry name" value="PIG-G_N"/>
</dbReference>
<comment type="function">
    <text evidence="12">Ethanolamine phosphate transferase involved in glycosylphosphatidylinositol-anchor biosynthesis. Transfers ethanolamine phosphate to the GPI second mannose.</text>
</comment>
<keyword evidence="6 12" id="KW-0808">Transferase</keyword>
<comment type="subcellular location">
    <subcellularLocation>
        <location evidence="1 12">Endoplasmic reticulum membrane</location>
        <topology evidence="1 12">Multi-pass membrane protein</topology>
    </subcellularLocation>
</comment>
<feature type="transmembrane region" description="Helical" evidence="12">
    <location>
        <begin position="648"/>
        <end position="663"/>
    </location>
</feature>
<dbReference type="InterPro" id="IPR002591">
    <property type="entry name" value="Phosphodiest/P_Trfase"/>
</dbReference>
<dbReference type="AlphaFoldDB" id="A0A1E4TM24"/>
<dbReference type="UniPathway" id="UPA00196"/>
<dbReference type="InterPro" id="IPR045687">
    <property type="entry name" value="PIGG/GPI7_C"/>
</dbReference>
<gene>
    <name evidence="14" type="ORF">CANCADRAFT_1398</name>
</gene>
<dbReference type="CDD" id="cd16024">
    <property type="entry name" value="GPI_EPT_2"/>
    <property type="match status" value="1"/>
</dbReference>
<evidence type="ECO:0000256" key="4">
    <source>
        <dbReference type="ARBA" id="ARBA00020830"/>
    </source>
</evidence>
<evidence type="ECO:0000256" key="11">
    <source>
        <dbReference type="ARBA" id="ARBA00023180"/>
    </source>
</evidence>
<dbReference type="GO" id="GO:0005886">
    <property type="term" value="C:plasma membrane"/>
    <property type="evidence" value="ECO:0007669"/>
    <property type="project" value="EnsemblFungi"/>
</dbReference>
<dbReference type="OrthoDB" id="272139at2759"/>
<feature type="transmembrane region" description="Helical" evidence="12">
    <location>
        <begin position="610"/>
        <end position="627"/>
    </location>
</feature>
<dbReference type="GO" id="GO:0051267">
    <property type="term" value="F:CP2 mannose-ethanolamine phosphotransferase activity"/>
    <property type="evidence" value="ECO:0007669"/>
    <property type="project" value="EnsemblFungi"/>
</dbReference>
<comment type="similarity">
    <text evidence="3 12">Belongs to the PIGG/PIGN/PIGO family. PIGG subfamily.</text>
</comment>
<dbReference type="InterPro" id="IPR017850">
    <property type="entry name" value="Alkaline_phosphatase_core_sf"/>
</dbReference>
<dbReference type="SUPFAM" id="SSF53649">
    <property type="entry name" value="Alkaline phosphatase-like"/>
    <property type="match status" value="1"/>
</dbReference>
<evidence type="ECO:0000256" key="12">
    <source>
        <dbReference type="RuleBase" id="RU367106"/>
    </source>
</evidence>
<dbReference type="GO" id="GO:0005789">
    <property type="term" value="C:endoplasmic reticulum membrane"/>
    <property type="evidence" value="ECO:0007669"/>
    <property type="project" value="UniProtKB-SubCell"/>
</dbReference>
<evidence type="ECO:0000256" key="3">
    <source>
        <dbReference type="ARBA" id="ARBA00005315"/>
    </source>
</evidence>
<keyword evidence="8 12" id="KW-0256">Endoplasmic reticulum</keyword>
<keyword evidence="9 12" id="KW-1133">Transmembrane helix</keyword>
<evidence type="ECO:0000256" key="6">
    <source>
        <dbReference type="ARBA" id="ARBA00022679"/>
    </source>
</evidence>
<feature type="transmembrane region" description="Helical" evidence="12">
    <location>
        <begin position="467"/>
        <end position="485"/>
    </location>
</feature>
<dbReference type="PANTHER" id="PTHR23072">
    <property type="entry name" value="PHOSPHATIDYLINOSITOL GLYCAN-RELATED"/>
    <property type="match status" value="1"/>
</dbReference>